<dbReference type="EMBL" id="JADBGQ010000009">
    <property type="protein sequence ID" value="KAG5379852.1"/>
    <property type="molecule type" value="Genomic_DNA"/>
</dbReference>
<protein>
    <recommendedName>
        <fullName evidence="5">GRIP domain-containing protein</fullName>
    </recommendedName>
</protein>
<feature type="region of interest" description="Disordered" evidence="2">
    <location>
        <begin position="138"/>
        <end position="185"/>
    </location>
</feature>
<organism evidence="3 4">
    <name type="scientific">Brassica rapa subsp. trilocularis</name>
    <dbReference type="NCBI Taxonomy" id="1813537"/>
    <lineage>
        <taxon>Eukaryota</taxon>
        <taxon>Viridiplantae</taxon>
        <taxon>Streptophyta</taxon>
        <taxon>Embryophyta</taxon>
        <taxon>Tracheophyta</taxon>
        <taxon>Spermatophyta</taxon>
        <taxon>Magnoliopsida</taxon>
        <taxon>eudicotyledons</taxon>
        <taxon>Gunneridae</taxon>
        <taxon>Pentapetalae</taxon>
        <taxon>rosids</taxon>
        <taxon>malvids</taxon>
        <taxon>Brassicales</taxon>
        <taxon>Brassicaceae</taxon>
        <taxon>Brassiceae</taxon>
        <taxon>Brassica</taxon>
    </lineage>
</organism>
<gene>
    <name evidence="3" type="primary">A07p031850.1_BraROA</name>
    <name evidence="3" type="ORF">IGI04_027694</name>
</gene>
<sequence length="722" mass="82447">MWSSIENLKENLNKIALDVHEDYYDEDEEALHSYGSANNVGGRRSSRSASRYQISDGIESPAHHEVSIKHPNITGMIERYKAEIKKLQGSESDIKALSVNYAALLRDKEDQISRLNQENGSLKHNLTSTSAALKEARTSISRNSNNNAIKGNNDQSPNRLQKSVSLSKGRGLMSNGKGKDTDSKLKEKDLADMLEDRTKSLAAVQAKELAKEREKFRELQLSLQEERKRSESFKEELESLRLDKNKSSLEISKVHSELDAKLLEIKHLQIKLNDQESHAVGTAMEHLKEVNKALEKENYELKLKRTELEAAWEESRRPNSSKVFPDTTEVLTRYPSSLNKKESETFTGKEEMEQSLQRLETDLQETKMERDKARQELKRLKQHLLEKEMEESEKMDEDSQLIEELRQTNEYQRYQMSQLEKTLKQAMASQEDNRLSNDNQIRKLKETIDDLNQKLTNCLRTIESKNVELLNLQTALGQYYAETEAKEHFERELAVAKDESMKLNARLKDADERLESSNKEKEDITYKLLQAEKVAVEWKNRVSKVEEDNAKVRRVLEQSMTRLNRMSMESDNLVDRRIVIKLLVTYFQKNHSKEVLDLMVRMLGFSEEDKERIGVAQQGGGKGVVRGVLGFPVGGILSGKPAGSHANAASDNQSFADLWVDFLLKDAEERERREAEEAAAAATKAKQDSEKTRQDAGLSDSECSTVPLRSSDSNLRLSRVLP</sequence>
<name>A0ABQ7KZS9_BRACM</name>
<keyword evidence="1" id="KW-0175">Coiled coil</keyword>
<dbReference type="PANTHER" id="PTHR18921">
    <property type="entry name" value="MYOSIN HEAVY CHAIN - RELATED"/>
    <property type="match status" value="1"/>
</dbReference>
<evidence type="ECO:0000256" key="2">
    <source>
        <dbReference type="SAM" id="MobiDB-lite"/>
    </source>
</evidence>
<dbReference type="PANTHER" id="PTHR18921:SF4">
    <property type="entry name" value="GRIP DOMAIN-CONTAINING PROTEIN"/>
    <property type="match status" value="1"/>
</dbReference>
<feature type="coiled-coil region" evidence="1">
    <location>
        <begin position="349"/>
        <end position="548"/>
    </location>
</feature>
<feature type="region of interest" description="Disordered" evidence="2">
    <location>
        <begin position="671"/>
        <end position="722"/>
    </location>
</feature>
<keyword evidence="4" id="KW-1185">Reference proteome</keyword>
<evidence type="ECO:0008006" key="5">
    <source>
        <dbReference type="Google" id="ProtNLM"/>
    </source>
</evidence>
<evidence type="ECO:0000256" key="1">
    <source>
        <dbReference type="SAM" id="Coils"/>
    </source>
</evidence>
<feature type="compositionally biased region" description="Low complexity" evidence="2">
    <location>
        <begin position="708"/>
        <end position="722"/>
    </location>
</feature>
<proteinExistence type="predicted"/>
<reference evidence="3 4" key="1">
    <citation type="submission" date="2021-03" db="EMBL/GenBank/DDBJ databases">
        <authorList>
            <person name="King G.J."/>
            <person name="Bancroft I."/>
            <person name="Baten A."/>
            <person name="Bloomfield J."/>
            <person name="Borpatragohain P."/>
            <person name="He Z."/>
            <person name="Irish N."/>
            <person name="Irwin J."/>
            <person name="Liu K."/>
            <person name="Mauleon R.P."/>
            <person name="Moore J."/>
            <person name="Morris R."/>
            <person name="Ostergaard L."/>
            <person name="Wang B."/>
            <person name="Wells R."/>
        </authorList>
    </citation>
    <scope>NUCLEOTIDE SEQUENCE [LARGE SCALE GENOMIC DNA]</scope>
    <source>
        <strain evidence="3">R-o-18</strain>
        <tissue evidence="3">Leaf</tissue>
    </source>
</reference>
<feature type="coiled-coil region" evidence="1">
    <location>
        <begin position="284"/>
        <end position="316"/>
    </location>
</feature>
<evidence type="ECO:0000313" key="4">
    <source>
        <dbReference type="Proteomes" id="UP000823674"/>
    </source>
</evidence>
<feature type="compositionally biased region" description="Polar residues" evidence="2">
    <location>
        <begin position="138"/>
        <end position="166"/>
    </location>
</feature>
<feature type="compositionally biased region" description="Basic and acidic residues" evidence="2">
    <location>
        <begin position="685"/>
        <end position="694"/>
    </location>
</feature>
<evidence type="ECO:0000313" key="3">
    <source>
        <dbReference type="EMBL" id="KAG5379852.1"/>
    </source>
</evidence>
<feature type="coiled-coil region" evidence="1">
    <location>
        <begin position="206"/>
        <end position="243"/>
    </location>
</feature>
<comment type="caution">
    <text evidence="3">The sequence shown here is derived from an EMBL/GenBank/DDBJ whole genome shotgun (WGS) entry which is preliminary data.</text>
</comment>
<feature type="region of interest" description="Disordered" evidence="2">
    <location>
        <begin position="34"/>
        <end position="53"/>
    </location>
</feature>
<dbReference type="Proteomes" id="UP000823674">
    <property type="component" value="Chromosome A07"/>
</dbReference>
<accession>A0ABQ7KZS9</accession>